<evidence type="ECO:0000256" key="1">
    <source>
        <dbReference type="ARBA" id="ARBA00008728"/>
    </source>
</evidence>
<sequence>MTSALFPWFGSALANNTKLTRQTIYYRPRKGVIHRTPTSRITIQSQGSTHMNRTFSSLLLAGSLLTAGPAMAADLFQWQTNSLTYLNGRDFTVNPEIQQTFTFEHADGWKYGDNFFFVDKIFYNGKKDANSGPNTYYGEFSPRLSMGKIFGQKFELGPISDVLLAATYEFGEGDNESYLIGPGFDLNIPGFDYFQLNFYQRQTEGNRPGDGVWQITPVWSYTIAAGKSDVVIDGFIDWVVDNDKNARGTYHANLHINPQIKYDLGKALDFPEKQLYVGIEYDYWSNKYGIKDTSSFDTDQNTASLLVKVFF</sequence>
<name>A0A3M4LJZ2_PSECI</name>
<dbReference type="AlphaFoldDB" id="A0A3M4LJZ2"/>
<dbReference type="Pfam" id="PF03502">
    <property type="entry name" value="Channel_Tsx"/>
    <property type="match status" value="1"/>
</dbReference>
<dbReference type="Gene3D" id="2.40.230.20">
    <property type="entry name" value="Nucleoside-specific channel-forming protein, Tsx-like"/>
    <property type="match status" value="1"/>
</dbReference>
<comment type="caution">
    <text evidence="2">The sequence shown here is derived from an EMBL/GenBank/DDBJ whole genome shotgun (WGS) entry which is preliminary data.</text>
</comment>
<dbReference type="GO" id="GO:0009279">
    <property type="term" value="C:cell outer membrane"/>
    <property type="evidence" value="ECO:0007669"/>
    <property type="project" value="InterPro"/>
</dbReference>
<comment type="similarity">
    <text evidence="1">Belongs to the nucleoside-specific channel-forming outer membrane porin (Tsx) (TC 1.B.10) family.</text>
</comment>
<dbReference type="Proteomes" id="UP000277236">
    <property type="component" value="Unassembled WGS sequence"/>
</dbReference>
<evidence type="ECO:0000313" key="3">
    <source>
        <dbReference type="Proteomes" id="UP000277236"/>
    </source>
</evidence>
<protein>
    <recommendedName>
        <fullName evidence="4">Nucleoside-binding outer membrane protein</fullName>
    </recommendedName>
</protein>
<gene>
    <name evidence="2" type="ORF">ALQ04_04634</name>
</gene>
<evidence type="ECO:0000313" key="2">
    <source>
        <dbReference type="EMBL" id="RMQ41710.1"/>
    </source>
</evidence>
<evidence type="ECO:0008006" key="4">
    <source>
        <dbReference type="Google" id="ProtNLM"/>
    </source>
</evidence>
<dbReference type="InterPro" id="IPR018013">
    <property type="entry name" value="Channel_Tsx-like"/>
</dbReference>
<dbReference type="SUPFAM" id="SSF111364">
    <property type="entry name" value="Tsx-like channel"/>
    <property type="match status" value="1"/>
</dbReference>
<accession>A0A3M4LJZ2</accession>
<dbReference type="InterPro" id="IPR036777">
    <property type="entry name" value="Channel_Tsx-like_sf"/>
</dbReference>
<reference evidence="2 3" key="1">
    <citation type="submission" date="2018-08" db="EMBL/GenBank/DDBJ databases">
        <title>Recombination of ecologically and evolutionarily significant loci maintains genetic cohesion in the Pseudomonas syringae species complex.</title>
        <authorList>
            <person name="Dillon M."/>
            <person name="Thakur S."/>
            <person name="Almeida R.N.D."/>
            <person name="Weir B.S."/>
            <person name="Guttman D.S."/>
        </authorList>
    </citation>
    <scope>NUCLEOTIDE SEQUENCE [LARGE SCALE GENOMIC DNA]</scope>
    <source>
        <strain evidence="2 3">ICMP 3353</strain>
    </source>
</reference>
<proteinExistence type="inferred from homology"/>
<dbReference type="EMBL" id="RBRE01000085">
    <property type="protein sequence ID" value="RMQ41710.1"/>
    <property type="molecule type" value="Genomic_DNA"/>
</dbReference>
<organism evidence="2 3">
    <name type="scientific">Pseudomonas cichorii</name>
    <dbReference type="NCBI Taxonomy" id="36746"/>
    <lineage>
        <taxon>Bacteria</taxon>
        <taxon>Pseudomonadati</taxon>
        <taxon>Pseudomonadota</taxon>
        <taxon>Gammaproteobacteria</taxon>
        <taxon>Pseudomonadales</taxon>
        <taxon>Pseudomonadaceae</taxon>
        <taxon>Pseudomonas</taxon>
    </lineage>
</organism>